<dbReference type="AlphaFoldDB" id="A0A699V9U7"/>
<accession>A0A699V9U7</accession>
<evidence type="ECO:0000256" key="1">
    <source>
        <dbReference type="SAM" id="MobiDB-lite"/>
    </source>
</evidence>
<proteinExistence type="predicted"/>
<evidence type="ECO:0000313" key="2">
    <source>
        <dbReference type="EMBL" id="GFD28864.1"/>
    </source>
</evidence>
<name>A0A699V9U7_TANCI</name>
<protein>
    <submittedName>
        <fullName evidence="2">Uncharacterized protein</fullName>
    </submittedName>
</protein>
<dbReference type="EMBL" id="BKCJ011389382">
    <property type="protein sequence ID" value="GFD28864.1"/>
    <property type="molecule type" value="Genomic_DNA"/>
</dbReference>
<comment type="caution">
    <text evidence="2">The sequence shown here is derived from an EMBL/GenBank/DDBJ whole genome shotgun (WGS) entry which is preliminary data.</text>
</comment>
<reference evidence="2" key="1">
    <citation type="journal article" date="2019" name="Sci. Rep.">
        <title>Draft genome of Tanacetum cinerariifolium, the natural source of mosquito coil.</title>
        <authorList>
            <person name="Yamashiro T."/>
            <person name="Shiraishi A."/>
            <person name="Satake H."/>
            <person name="Nakayama K."/>
        </authorList>
    </citation>
    <scope>NUCLEOTIDE SEQUENCE</scope>
</reference>
<organism evidence="2">
    <name type="scientific">Tanacetum cinerariifolium</name>
    <name type="common">Dalmatian daisy</name>
    <name type="synonym">Chrysanthemum cinerariifolium</name>
    <dbReference type="NCBI Taxonomy" id="118510"/>
    <lineage>
        <taxon>Eukaryota</taxon>
        <taxon>Viridiplantae</taxon>
        <taxon>Streptophyta</taxon>
        <taxon>Embryophyta</taxon>
        <taxon>Tracheophyta</taxon>
        <taxon>Spermatophyta</taxon>
        <taxon>Magnoliopsida</taxon>
        <taxon>eudicotyledons</taxon>
        <taxon>Gunneridae</taxon>
        <taxon>Pentapetalae</taxon>
        <taxon>asterids</taxon>
        <taxon>campanulids</taxon>
        <taxon>Asterales</taxon>
        <taxon>Asteraceae</taxon>
        <taxon>Asteroideae</taxon>
        <taxon>Anthemideae</taxon>
        <taxon>Anthemidinae</taxon>
        <taxon>Tanacetum</taxon>
    </lineage>
</organism>
<feature type="non-terminal residue" evidence="2">
    <location>
        <position position="82"/>
    </location>
</feature>
<gene>
    <name evidence="2" type="ORF">Tci_900833</name>
</gene>
<feature type="region of interest" description="Disordered" evidence="1">
    <location>
        <begin position="1"/>
        <end position="27"/>
    </location>
</feature>
<sequence length="82" mass="9536">MMTDRDPSAAGTDNQPPMLEEDDFESSTAKEIWDSLELLMKGSGKTLKRRKEDMSDEYERFRANGNESIQAYFIRFHKLVND</sequence>